<proteinExistence type="inferred from homology"/>
<dbReference type="RefSeq" id="WP_041973010.1">
    <property type="nucleotide sequence ID" value="NZ_CBXV010000001.1"/>
</dbReference>
<evidence type="ECO:0000256" key="1">
    <source>
        <dbReference type="ARBA" id="ARBA00008834"/>
    </source>
</evidence>
<sequence>MNRRLFLRNLAASGVGAYLGSRAFVRALEVADLSRVDVEKVWVREVPQILARIKPPVFPDRDFDLTRFGAVGDGRTDCTESFRRAIAACHRAGGGRVIVPAGTFLTGAIHLRSNVCLHLMPEATIRFSQDPQKYLPVVFTRWEGVELMNYSPFIYAFEQENIAITGEGTLDGQSDEEHWWPWKGGARAKSEGPNQIKDRNALFEMAERGVPVSRRVFGAGHYLRPQFIQPYRCKNVLIEGVTIRNSPMWEIHPVLCANVTVRGVKIISHGPNNDGCDPESCTDVLIENCFFDTGDDCIAIKSGRNADGRRLKMPCQNIIIRGCRMKDGHGGVTVGSEISGGVRNLFVEDCRLDSPNLDHALRVKNNAMRGGVLENLYFRNIEVGQVAHAVITIDFNYEEGEKGNFTPVVRNYVVQNLRSGRSQYALDIQGFRNAPIRDLYLEDCDFAGVAKPSIVKNVEGVTLRNVRINGRLVDRLA</sequence>
<keyword evidence="6" id="KW-1185">Reference proteome</keyword>
<evidence type="ECO:0000256" key="4">
    <source>
        <dbReference type="RuleBase" id="RU361169"/>
    </source>
</evidence>
<dbReference type="Pfam" id="PF00295">
    <property type="entry name" value="Glyco_hydro_28"/>
    <property type="match status" value="1"/>
</dbReference>
<keyword evidence="3 4" id="KW-0326">Glycosidase</keyword>
<dbReference type="OrthoDB" id="9795222at2"/>
<evidence type="ECO:0000256" key="2">
    <source>
        <dbReference type="ARBA" id="ARBA00022801"/>
    </source>
</evidence>
<dbReference type="GO" id="GO:0005975">
    <property type="term" value="P:carbohydrate metabolic process"/>
    <property type="evidence" value="ECO:0007669"/>
    <property type="project" value="InterPro"/>
</dbReference>
<dbReference type="AlphaFoldDB" id="A0A0B6WUX7"/>
<comment type="similarity">
    <text evidence="1 4">Belongs to the glycosyl hydrolase 28 family.</text>
</comment>
<dbReference type="InterPro" id="IPR012334">
    <property type="entry name" value="Pectin_lyas_fold"/>
</dbReference>
<reference evidence="5 6" key="1">
    <citation type="submission" date="2013-12" db="EMBL/GenBank/DDBJ databases">
        <authorList>
            <person name="Stott M."/>
        </authorList>
    </citation>
    <scope>NUCLEOTIDE SEQUENCE [LARGE SCALE GENOMIC DNA]</scope>
    <source>
        <strain evidence="5 6">K22</strain>
    </source>
</reference>
<keyword evidence="2 4" id="KW-0378">Hydrolase</keyword>
<dbReference type="InterPro" id="IPR011050">
    <property type="entry name" value="Pectin_lyase_fold/virulence"/>
</dbReference>
<dbReference type="Proteomes" id="UP000031518">
    <property type="component" value="Unassembled WGS sequence"/>
</dbReference>
<dbReference type="PROSITE" id="PS00502">
    <property type="entry name" value="POLYGALACTURONASE"/>
    <property type="match status" value="1"/>
</dbReference>
<name>A0A0B6WUX7_9BACT</name>
<evidence type="ECO:0000313" key="5">
    <source>
        <dbReference type="EMBL" id="CDM64039.1"/>
    </source>
</evidence>
<protein>
    <submittedName>
        <fullName evidence="5">Endopolygalacturonase</fullName>
    </submittedName>
</protein>
<organism evidence="5 6">
    <name type="scientific">Pyrinomonas methylaliphatogenes</name>
    <dbReference type="NCBI Taxonomy" id="454194"/>
    <lineage>
        <taxon>Bacteria</taxon>
        <taxon>Pseudomonadati</taxon>
        <taxon>Acidobacteriota</taxon>
        <taxon>Blastocatellia</taxon>
        <taxon>Blastocatellales</taxon>
        <taxon>Pyrinomonadaceae</taxon>
        <taxon>Pyrinomonas</taxon>
    </lineage>
</organism>
<dbReference type="PANTHER" id="PTHR31339">
    <property type="entry name" value="PECTIN LYASE-RELATED"/>
    <property type="match status" value="1"/>
</dbReference>
<dbReference type="InterPro" id="IPR006626">
    <property type="entry name" value="PbH1"/>
</dbReference>
<dbReference type="Gene3D" id="2.160.20.10">
    <property type="entry name" value="Single-stranded right-handed beta-helix, Pectin lyase-like"/>
    <property type="match status" value="1"/>
</dbReference>
<dbReference type="STRING" id="454194.PYK22_00031"/>
<dbReference type="GO" id="GO:0004650">
    <property type="term" value="F:polygalacturonase activity"/>
    <property type="evidence" value="ECO:0007669"/>
    <property type="project" value="InterPro"/>
</dbReference>
<dbReference type="EMBL" id="CBXV010000001">
    <property type="protein sequence ID" value="CDM64039.1"/>
    <property type="molecule type" value="Genomic_DNA"/>
</dbReference>
<dbReference type="SMART" id="SM00710">
    <property type="entry name" value="PbH1"/>
    <property type="match status" value="4"/>
</dbReference>
<accession>A0A0B6WUX7</accession>
<dbReference type="InterPro" id="IPR051801">
    <property type="entry name" value="GH28_Enzymes"/>
</dbReference>
<dbReference type="InterPro" id="IPR000743">
    <property type="entry name" value="Glyco_hydro_28"/>
</dbReference>
<evidence type="ECO:0000256" key="3">
    <source>
        <dbReference type="ARBA" id="ARBA00023295"/>
    </source>
</evidence>
<evidence type="ECO:0000313" key="6">
    <source>
        <dbReference type="Proteomes" id="UP000031518"/>
    </source>
</evidence>
<reference evidence="5 6" key="2">
    <citation type="submission" date="2015-01" db="EMBL/GenBank/DDBJ databases">
        <title>Complete genome sequence of Pyrinomonas methylaliphatogenes type strain K22T.</title>
        <authorList>
            <person name="Lee K.C.Y."/>
            <person name="Power J.F."/>
            <person name="Dunfield P.F."/>
            <person name="Morgan X.C."/>
            <person name="Huttenhower C."/>
            <person name="Stott M.B."/>
        </authorList>
    </citation>
    <scope>NUCLEOTIDE SEQUENCE [LARGE SCALE GENOMIC DNA]</scope>
    <source>
        <strain evidence="5 6">K22</strain>
    </source>
</reference>
<dbReference type="SUPFAM" id="SSF51126">
    <property type="entry name" value="Pectin lyase-like"/>
    <property type="match status" value="1"/>
</dbReference>
<gene>
    <name evidence="5" type="ORF">PYK22_00031</name>
</gene>
<dbReference type="PANTHER" id="PTHR31339:SF9">
    <property type="entry name" value="PLASMIN AND FIBRONECTIN-BINDING PROTEIN A"/>
    <property type="match status" value="1"/>
</dbReference>